<name>A0A4R6SGG2_LABRH</name>
<proteinExistence type="predicted"/>
<gene>
    <name evidence="2" type="ORF">EV186_102599</name>
</gene>
<dbReference type="Proteomes" id="UP000295444">
    <property type="component" value="Unassembled WGS sequence"/>
</dbReference>
<dbReference type="AlphaFoldDB" id="A0A4R6SGG2"/>
<evidence type="ECO:0000256" key="1">
    <source>
        <dbReference type="SAM" id="MobiDB-lite"/>
    </source>
</evidence>
<reference evidence="2 3" key="1">
    <citation type="submission" date="2019-03" db="EMBL/GenBank/DDBJ databases">
        <title>Genomic Encyclopedia of Type Strains, Phase IV (KMG-IV): sequencing the most valuable type-strain genomes for metagenomic binning, comparative biology and taxonomic classification.</title>
        <authorList>
            <person name="Goeker M."/>
        </authorList>
    </citation>
    <scope>NUCLEOTIDE SEQUENCE [LARGE SCALE GENOMIC DNA]</scope>
    <source>
        <strain evidence="2 3">DSM 45361</strain>
    </source>
</reference>
<sequence>MTVTEPTASTTPSAVEERPTVRTAKSALTADAMPNEKLPAALAIAVARSSGVRRTKVRPSRMLVRRLGRAGSVVLIRIRASAESANVTACTSTTLAAPRTVTSQPPSPGPAICPPARAVSMAELPASTVSRPMTVGR</sequence>
<feature type="region of interest" description="Disordered" evidence="1">
    <location>
        <begin position="1"/>
        <end position="20"/>
    </location>
</feature>
<protein>
    <submittedName>
        <fullName evidence="2">Uncharacterized protein</fullName>
    </submittedName>
</protein>
<organism evidence="2 3">
    <name type="scientific">Labedaea rhizosphaerae</name>
    <dbReference type="NCBI Taxonomy" id="598644"/>
    <lineage>
        <taxon>Bacteria</taxon>
        <taxon>Bacillati</taxon>
        <taxon>Actinomycetota</taxon>
        <taxon>Actinomycetes</taxon>
        <taxon>Pseudonocardiales</taxon>
        <taxon>Pseudonocardiaceae</taxon>
        <taxon>Labedaea</taxon>
    </lineage>
</organism>
<dbReference type="EMBL" id="SNXZ01000002">
    <property type="protein sequence ID" value="TDQ00733.1"/>
    <property type="molecule type" value="Genomic_DNA"/>
</dbReference>
<evidence type="ECO:0000313" key="3">
    <source>
        <dbReference type="Proteomes" id="UP000295444"/>
    </source>
</evidence>
<evidence type="ECO:0000313" key="2">
    <source>
        <dbReference type="EMBL" id="TDQ00733.1"/>
    </source>
</evidence>
<feature type="compositionally biased region" description="Polar residues" evidence="1">
    <location>
        <begin position="1"/>
        <end position="13"/>
    </location>
</feature>
<accession>A0A4R6SGG2</accession>
<keyword evidence="3" id="KW-1185">Reference proteome</keyword>
<comment type="caution">
    <text evidence="2">The sequence shown here is derived from an EMBL/GenBank/DDBJ whole genome shotgun (WGS) entry which is preliminary data.</text>
</comment>